<evidence type="ECO:0000256" key="7">
    <source>
        <dbReference type="ARBA" id="ARBA00023118"/>
    </source>
</evidence>
<dbReference type="RefSeq" id="WP_137092245.1">
    <property type="nucleotide sequence ID" value="NZ_CP028923.1"/>
</dbReference>
<reference evidence="12 13" key="1">
    <citation type="submission" date="2018-04" db="EMBL/GenBank/DDBJ databases">
        <title>Complete genome uncultured novel isolate.</title>
        <authorList>
            <person name="Merlino G."/>
        </authorList>
    </citation>
    <scope>NUCLEOTIDE SEQUENCE [LARGE SCALE GENOMIC DNA]</scope>
    <source>
        <strain evidence="13">R1DC9</strain>
    </source>
</reference>
<sequence length="233" mass="26228">MNLKNDLRDVGYDLIDSPIRNHKPLQLWLKKTFDVPELYYENVNHAFRSDTEIDIIEDQALRVNYNQQQQYKFNIGITVLEQLLVSLGLGNLSLSSKFKSGSSVSISYGKSKTLTIPSGIISRFFSMADFQHPNPELIRNANRNNILIITGVLSAKDLKATIVTNKEIDNSVTGELSDMAEGNASFQMTSDNVMEIYSEGNAAFPIAVKANRLDFDKGEYSDIKLITDNRSFF</sequence>
<keyword evidence="6" id="KW-0812">Transmembrane</keyword>
<name>A0A4D7K7G0_9BACT</name>
<keyword evidence="13" id="KW-1185">Reference proteome</keyword>
<accession>A0A4D7K7G0</accession>
<dbReference type="Pfam" id="PF26164">
    <property type="entry name" value="Bact_GSDM"/>
    <property type="match status" value="1"/>
</dbReference>
<evidence type="ECO:0000256" key="11">
    <source>
        <dbReference type="ARBA" id="ARBA00093802"/>
    </source>
</evidence>
<proteinExistence type="inferred from homology"/>
<evidence type="ECO:0000256" key="8">
    <source>
        <dbReference type="ARBA" id="ARBA00023136"/>
    </source>
</evidence>
<keyword evidence="4" id="KW-1003">Cell membrane</keyword>
<dbReference type="InterPro" id="IPR058978">
    <property type="entry name" value="GSDM_bact-type"/>
</dbReference>
<dbReference type="KEGG" id="fpf:DCC35_18915"/>
<evidence type="ECO:0000313" key="12">
    <source>
        <dbReference type="EMBL" id="QCK16654.1"/>
    </source>
</evidence>
<keyword evidence="3" id="KW-1134">Transmembrane beta strand</keyword>
<evidence type="ECO:0000256" key="3">
    <source>
        <dbReference type="ARBA" id="ARBA00022452"/>
    </source>
</evidence>
<evidence type="ECO:0000256" key="4">
    <source>
        <dbReference type="ARBA" id="ARBA00022475"/>
    </source>
</evidence>
<comment type="similarity">
    <text evidence="9">Belongs to the bacterial gasdermin family.</text>
</comment>
<keyword evidence="5" id="KW-0963">Cytoplasm</keyword>
<gene>
    <name evidence="12" type="ORF">DCC35_18915</name>
</gene>
<organism evidence="12 13">
    <name type="scientific">Mangrovivirga cuniculi</name>
    <dbReference type="NCBI Taxonomy" id="2715131"/>
    <lineage>
        <taxon>Bacteria</taxon>
        <taxon>Pseudomonadati</taxon>
        <taxon>Bacteroidota</taxon>
        <taxon>Cytophagia</taxon>
        <taxon>Cytophagales</taxon>
        <taxon>Mangrovivirgaceae</taxon>
        <taxon>Mangrovivirga</taxon>
    </lineage>
</organism>
<evidence type="ECO:0000256" key="6">
    <source>
        <dbReference type="ARBA" id="ARBA00022692"/>
    </source>
</evidence>
<evidence type="ECO:0000256" key="5">
    <source>
        <dbReference type="ARBA" id="ARBA00022490"/>
    </source>
</evidence>
<dbReference type="AlphaFoldDB" id="A0A4D7K7G0"/>
<dbReference type="Proteomes" id="UP000298616">
    <property type="component" value="Chromosome"/>
</dbReference>
<dbReference type="OrthoDB" id="981394at2"/>
<keyword evidence="8" id="KW-0472">Membrane</keyword>
<comment type="subcellular location">
    <subcellularLocation>
        <location evidence="2">Cell membrane</location>
        <topology evidence="2">Multi-pass membrane protein</topology>
    </subcellularLocation>
    <subcellularLocation>
        <location evidence="1">Cytoplasm</location>
    </subcellularLocation>
</comment>
<evidence type="ECO:0000256" key="9">
    <source>
        <dbReference type="ARBA" id="ARBA00093769"/>
    </source>
</evidence>
<evidence type="ECO:0000313" key="13">
    <source>
        <dbReference type="Proteomes" id="UP000298616"/>
    </source>
</evidence>
<protein>
    <recommendedName>
        <fullName evidence="10">Gasdermin bGSDM</fullName>
    </recommendedName>
    <alternativeName>
        <fullName evidence="11">Bacterial gasdermin</fullName>
    </alternativeName>
</protein>
<keyword evidence="7" id="KW-0051">Antiviral defense</keyword>
<evidence type="ECO:0000256" key="2">
    <source>
        <dbReference type="ARBA" id="ARBA00004651"/>
    </source>
</evidence>
<evidence type="ECO:0000256" key="1">
    <source>
        <dbReference type="ARBA" id="ARBA00004496"/>
    </source>
</evidence>
<evidence type="ECO:0000256" key="10">
    <source>
        <dbReference type="ARBA" id="ARBA00093798"/>
    </source>
</evidence>
<dbReference type="EMBL" id="CP028923">
    <property type="protein sequence ID" value="QCK16654.1"/>
    <property type="molecule type" value="Genomic_DNA"/>
</dbReference>